<feature type="transmembrane region" description="Helical" evidence="2">
    <location>
        <begin position="703"/>
        <end position="726"/>
    </location>
</feature>
<evidence type="ECO:0000313" key="4">
    <source>
        <dbReference type="EMBL" id="CAD8594387.1"/>
    </source>
</evidence>
<accession>A0A7S0KYW5</accession>
<dbReference type="InterPro" id="IPR011009">
    <property type="entry name" value="Kinase-like_dom_sf"/>
</dbReference>
<dbReference type="Pfam" id="PF03109">
    <property type="entry name" value="ABC1"/>
    <property type="match status" value="1"/>
</dbReference>
<dbReference type="AlphaFoldDB" id="A0A7S0KYW5"/>
<evidence type="ECO:0000256" key="1">
    <source>
        <dbReference type="ARBA" id="ARBA00009670"/>
    </source>
</evidence>
<dbReference type="PANTHER" id="PTHR10566:SF123">
    <property type="entry name" value="PROTEIN KINASE SUPERFAMILY PROTEIN"/>
    <property type="match status" value="1"/>
</dbReference>
<keyword evidence="2" id="KW-0812">Transmembrane</keyword>
<organism evidence="4">
    <name type="scientific">Micromonas pusilla</name>
    <name type="common">Picoplanktonic green alga</name>
    <name type="synonym">Chromulina pusilla</name>
    <dbReference type="NCBI Taxonomy" id="38833"/>
    <lineage>
        <taxon>Eukaryota</taxon>
        <taxon>Viridiplantae</taxon>
        <taxon>Chlorophyta</taxon>
        <taxon>Mamiellophyceae</taxon>
        <taxon>Mamiellales</taxon>
        <taxon>Mamiellaceae</taxon>
        <taxon>Micromonas</taxon>
    </lineage>
</organism>
<gene>
    <name evidence="4" type="ORF">MSP1404_LOCUS11791</name>
</gene>
<dbReference type="InterPro" id="IPR050154">
    <property type="entry name" value="UbiB_kinase"/>
</dbReference>
<evidence type="ECO:0000259" key="3">
    <source>
        <dbReference type="Pfam" id="PF03109"/>
    </source>
</evidence>
<dbReference type="CDD" id="cd05121">
    <property type="entry name" value="ABC1_ADCK3-like"/>
    <property type="match status" value="1"/>
</dbReference>
<dbReference type="EMBL" id="HBEV01015161">
    <property type="protein sequence ID" value="CAD8594387.1"/>
    <property type="molecule type" value="Transcribed_RNA"/>
</dbReference>
<feature type="domain" description="ABC1 atypical kinase-like" evidence="3">
    <location>
        <begin position="158"/>
        <end position="370"/>
    </location>
</feature>
<sequence>MELIRQKASMYPTLDDIVLDFSEGMENSAATKLLLIGAYFQSSPAEVAVRLAEVTAVGAGIYATWTWEEKTGVPEERRTRAERLREGIASLGPVFVKMAQTLSTRPDIIGAEAADALKPLQDQMTAFPSNDAYEQIRRTLGWDGPVCPGDPTWTGSSDAEPIYAELSATPVAAASIGQVYKGKLHTGERVAVKVQRPGVLRRIALDLHISRMALIWLEESGLNGSEGLANIVDRVGQGIFQELDYTREADNADAFRRALRFLDFVVVPRHHASLTGRTVLTQEWIDGEPMKNLGDDDQLKMVQMGVECSSAQLFRTGLVHADPHEGNLLYTDTGKLALLDFGLVCRVNNAQQEAMAGCILNILNRDWMDLIDNLRIIEMLPETPQTWVDANGVPAAYSGEEGLGGQWAVSDDATFRKAFVDCMDGEDPSSKKLTNFTELVVDLTKLSTRWRFNLPPYMVFIIRSLTTLDFCAVRTGANMYELAAPTALFRAMAPKTERGRAQLRKMLLAKDGDVNWQKLIALTESAGGGAGDVEEGADPADIAANERVSTMTSKDIKTVDAAAPGRSAKNPAMDKHTRESVNRLVKELVGSSSGSALRRILVQATPESLVPPSAVRSTIVRATRSTFARTVSELSVREFFGLFVQAIRSFFAALSTAGKGKVDRESCDVFGEGTAEEYHCKVNLDKRRKKIAGLMLKSKLRGWGGFASAAALFALFGWAAITGTCIGMVQGIRRRIVEALGGTLNKPDASK</sequence>
<keyword evidence="2" id="KW-0472">Membrane</keyword>
<dbReference type="InterPro" id="IPR004147">
    <property type="entry name" value="ABC1_dom"/>
</dbReference>
<protein>
    <recommendedName>
        <fullName evidence="3">ABC1 atypical kinase-like domain-containing protein</fullName>
    </recommendedName>
</protein>
<keyword evidence="2" id="KW-1133">Transmembrane helix</keyword>
<comment type="similarity">
    <text evidence="1">Belongs to the protein kinase superfamily. ADCK protein kinase family.</text>
</comment>
<dbReference type="SUPFAM" id="SSF56112">
    <property type="entry name" value="Protein kinase-like (PK-like)"/>
    <property type="match status" value="1"/>
</dbReference>
<proteinExistence type="inferred from homology"/>
<dbReference type="Gene3D" id="1.10.510.10">
    <property type="entry name" value="Transferase(Phosphotransferase) domain 1"/>
    <property type="match status" value="1"/>
</dbReference>
<evidence type="ECO:0000256" key="2">
    <source>
        <dbReference type="SAM" id="Phobius"/>
    </source>
</evidence>
<name>A0A7S0KYW5_MICPS</name>
<dbReference type="PANTHER" id="PTHR10566">
    <property type="entry name" value="CHAPERONE-ACTIVITY OF BC1 COMPLEX CABC1 -RELATED"/>
    <property type="match status" value="1"/>
</dbReference>
<reference evidence="4" key="1">
    <citation type="submission" date="2021-01" db="EMBL/GenBank/DDBJ databases">
        <authorList>
            <person name="Corre E."/>
            <person name="Pelletier E."/>
            <person name="Niang G."/>
            <person name="Scheremetjew M."/>
            <person name="Finn R."/>
            <person name="Kale V."/>
            <person name="Holt S."/>
            <person name="Cochrane G."/>
            <person name="Meng A."/>
            <person name="Brown T."/>
            <person name="Cohen L."/>
        </authorList>
    </citation>
    <scope>NUCLEOTIDE SEQUENCE</scope>
    <source>
        <strain evidence="4">CCMP494</strain>
    </source>
</reference>